<dbReference type="Gene3D" id="2.160.10.10">
    <property type="entry name" value="Hexapeptide repeat proteins"/>
    <property type="match status" value="1"/>
</dbReference>
<sequence>MNVVELTEKQKSRLSRLLVEPVEQRAGQGIKRLRFWDGAAVEPLTRHLSMSDTLVASSLGYMSYSSSNLGKAVIGRYCSIAGNVRLIGDNHPTDWVTTHVFAYAPRYKNILRENGYPDWDAVSPARLKRPMLEIGNDVWIGRDAVLGRGIKIGNGAVIAGSAVVTKDVPPYAVYGGVPARLIRYRFPEETIERLLHTKWWEYRISNFGSMKFNDVERFLDQFAELSETWSKMPDLRMPITDILSGTVDIPEKDEWL</sequence>
<evidence type="ECO:0000256" key="1">
    <source>
        <dbReference type="ARBA" id="ARBA00007274"/>
    </source>
</evidence>
<dbReference type="RefSeq" id="WP_054539498.1">
    <property type="nucleotide sequence ID" value="NZ_JACIEQ010000005.1"/>
</dbReference>
<accession>A0A840CB95</accession>
<protein>
    <submittedName>
        <fullName evidence="5">Acetyltransferase-like isoleucine patch superfamily enzyme</fullName>
    </submittedName>
</protein>
<comment type="caution">
    <text evidence="5">The sequence shown here is derived from an EMBL/GenBank/DDBJ whole genome shotgun (WGS) entry which is preliminary data.</text>
</comment>
<evidence type="ECO:0000256" key="2">
    <source>
        <dbReference type="ARBA" id="ARBA00022679"/>
    </source>
</evidence>
<dbReference type="GO" id="GO:0016746">
    <property type="term" value="F:acyltransferase activity"/>
    <property type="evidence" value="ECO:0007669"/>
    <property type="project" value="UniProtKB-KW"/>
</dbReference>
<proteinExistence type="inferred from homology"/>
<dbReference type="Pfam" id="PF00132">
    <property type="entry name" value="Hexapep"/>
    <property type="match status" value="1"/>
</dbReference>
<dbReference type="EMBL" id="JACIEQ010000005">
    <property type="protein sequence ID" value="MBB4023281.1"/>
    <property type="molecule type" value="Genomic_DNA"/>
</dbReference>
<dbReference type="InterPro" id="IPR018357">
    <property type="entry name" value="Hexapep_transf_CS"/>
</dbReference>
<evidence type="ECO:0000256" key="4">
    <source>
        <dbReference type="ARBA" id="ARBA00023315"/>
    </source>
</evidence>
<keyword evidence="4" id="KW-0012">Acyltransferase</keyword>
<evidence type="ECO:0000313" key="6">
    <source>
        <dbReference type="Proteomes" id="UP000585681"/>
    </source>
</evidence>
<dbReference type="PANTHER" id="PTHR43300:SF11">
    <property type="entry name" value="ACETYLTRANSFERASE RV3034C-RELATED"/>
    <property type="match status" value="1"/>
</dbReference>
<dbReference type="Proteomes" id="UP000585681">
    <property type="component" value="Unassembled WGS sequence"/>
</dbReference>
<gene>
    <name evidence="5" type="ORF">GGR17_003110</name>
</gene>
<dbReference type="InterPro" id="IPR001451">
    <property type="entry name" value="Hexapep"/>
</dbReference>
<dbReference type="PANTHER" id="PTHR43300">
    <property type="entry name" value="ACETYLTRANSFERASE"/>
    <property type="match status" value="1"/>
</dbReference>
<dbReference type="PROSITE" id="PS00101">
    <property type="entry name" value="HEXAPEP_TRANSFERASES"/>
    <property type="match status" value="1"/>
</dbReference>
<reference evidence="5" key="1">
    <citation type="submission" date="2020-08" db="EMBL/GenBank/DDBJ databases">
        <title>Genomic Encyclopedia of Type Strains, Phase IV (KMG-IV): sequencing the most valuable type-strain genomes for metagenomic binning, comparative biology and taxonomic classification.</title>
        <authorList>
            <person name="Goeker M."/>
        </authorList>
    </citation>
    <scope>NUCLEOTIDE SEQUENCE [LARGE SCALE GENOMIC DNA]</scope>
    <source>
        <strain evidence="5">DSM 105040</strain>
    </source>
</reference>
<dbReference type="InterPro" id="IPR050179">
    <property type="entry name" value="Trans_hexapeptide_repeat"/>
</dbReference>
<organism evidence="5 6">
    <name type="scientific">Actibacterium naphthalenivorans</name>
    <dbReference type="NCBI Taxonomy" id="1614693"/>
    <lineage>
        <taxon>Bacteria</taxon>
        <taxon>Pseudomonadati</taxon>
        <taxon>Pseudomonadota</taxon>
        <taxon>Alphaproteobacteria</taxon>
        <taxon>Rhodobacterales</taxon>
        <taxon>Roseobacteraceae</taxon>
        <taxon>Actibacterium</taxon>
    </lineage>
</organism>
<keyword evidence="3" id="KW-0677">Repeat</keyword>
<dbReference type="SUPFAM" id="SSF51161">
    <property type="entry name" value="Trimeric LpxA-like enzymes"/>
    <property type="match status" value="1"/>
</dbReference>
<dbReference type="CDD" id="cd03349">
    <property type="entry name" value="LbH_XAT"/>
    <property type="match status" value="1"/>
</dbReference>
<name>A0A840CB95_9RHOB</name>
<dbReference type="InterPro" id="IPR011004">
    <property type="entry name" value="Trimer_LpxA-like_sf"/>
</dbReference>
<keyword evidence="6" id="KW-1185">Reference proteome</keyword>
<evidence type="ECO:0000256" key="3">
    <source>
        <dbReference type="ARBA" id="ARBA00022737"/>
    </source>
</evidence>
<keyword evidence="2 5" id="KW-0808">Transferase</keyword>
<dbReference type="AlphaFoldDB" id="A0A840CB95"/>
<evidence type="ECO:0000313" key="5">
    <source>
        <dbReference type="EMBL" id="MBB4023281.1"/>
    </source>
</evidence>
<comment type="similarity">
    <text evidence="1">Belongs to the transferase hexapeptide repeat family.</text>
</comment>